<accession>A0A0E9P774</accession>
<protein>
    <submittedName>
        <fullName evidence="1">Uncharacterized protein</fullName>
    </submittedName>
</protein>
<name>A0A0E9P774_ANGAN</name>
<organism evidence="1">
    <name type="scientific">Anguilla anguilla</name>
    <name type="common">European freshwater eel</name>
    <name type="synonym">Muraena anguilla</name>
    <dbReference type="NCBI Taxonomy" id="7936"/>
    <lineage>
        <taxon>Eukaryota</taxon>
        <taxon>Metazoa</taxon>
        <taxon>Chordata</taxon>
        <taxon>Craniata</taxon>
        <taxon>Vertebrata</taxon>
        <taxon>Euteleostomi</taxon>
        <taxon>Actinopterygii</taxon>
        <taxon>Neopterygii</taxon>
        <taxon>Teleostei</taxon>
        <taxon>Anguilliformes</taxon>
        <taxon>Anguillidae</taxon>
        <taxon>Anguilla</taxon>
    </lineage>
</organism>
<sequence>MLWLDDSIKGNQKQKFSSVHNIFFNRSKILIEFCGDRHKWCTTRKKKTNYLKKLLF</sequence>
<evidence type="ECO:0000313" key="1">
    <source>
        <dbReference type="EMBL" id="JAH00152.1"/>
    </source>
</evidence>
<reference evidence="1" key="2">
    <citation type="journal article" date="2015" name="Fish Shellfish Immunol.">
        <title>Early steps in the European eel (Anguilla anguilla)-Vibrio vulnificus interaction in the gills: Role of the RtxA13 toxin.</title>
        <authorList>
            <person name="Callol A."/>
            <person name="Pajuelo D."/>
            <person name="Ebbesson L."/>
            <person name="Teles M."/>
            <person name="MacKenzie S."/>
            <person name="Amaro C."/>
        </authorList>
    </citation>
    <scope>NUCLEOTIDE SEQUENCE</scope>
</reference>
<proteinExistence type="predicted"/>
<dbReference type="AlphaFoldDB" id="A0A0E9P774"/>
<reference evidence="1" key="1">
    <citation type="submission" date="2014-11" db="EMBL/GenBank/DDBJ databases">
        <authorList>
            <person name="Amaro Gonzalez C."/>
        </authorList>
    </citation>
    <scope>NUCLEOTIDE SEQUENCE</scope>
</reference>
<dbReference type="EMBL" id="GBXM01108425">
    <property type="protein sequence ID" value="JAH00152.1"/>
    <property type="molecule type" value="Transcribed_RNA"/>
</dbReference>